<name>B4JJ73_DROGR</name>
<dbReference type="AlphaFoldDB" id="B4JJ73"/>
<feature type="transmembrane region" description="Helical" evidence="1">
    <location>
        <begin position="90"/>
        <end position="110"/>
    </location>
</feature>
<dbReference type="KEGG" id="dgr:6564519"/>
<keyword evidence="1" id="KW-1133">Transmembrane helix</keyword>
<organism evidence="3">
    <name type="scientific">Drosophila grimshawi</name>
    <name type="common">Hawaiian fruit fly</name>
    <name type="synonym">Idiomyia grimshawi</name>
    <dbReference type="NCBI Taxonomy" id="7222"/>
    <lineage>
        <taxon>Eukaryota</taxon>
        <taxon>Metazoa</taxon>
        <taxon>Ecdysozoa</taxon>
        <taxon>Arthropoda</taxon>
        <taxon>Hexapoda</taxon>
        <taxon>Insecta</taxon>
        <taxon>Pterygota</taxon>
        <taxon>Neoptera</taxon>
        <taxon>Endopterygota</taxon>
        <taxon>Diptera</taxon>
        <taxon>Brachycera</taxon>
        <taxon>Muscomorpha</taxon>
        <taxon>Ephydroidea</taxon>
        <taxon>Drosophilidae</taxon>
        <taxon>Drosophila</taxon>
        <taxon>Hawaiian Drosophila</taxon>
    </lineage>
</organism>
<dbReference type="EMBL" id="CH916370">
    <property type="protein sequence ID" value="EDV99625.1"/>
    <property type="molecule type" value="Genomic_DNA"/>
</dbReference>
<sequence>METIVLNEVEDANSHNTTSYIEKIVRTNVFKSICEENLQQLEDELPPWVSFNKLDMEVLNTEMLGHSIGTQTDIEGAEFAIKAYNYITCLWLVIALLLALILLPCTLVKVDTIKSHSARNNS</sequence>
<proteinExistence type="predicted"/>
<dbReference type="InParanoid" id="B4JJ73"/>
<dbReference type="HOGENOM" id="CLU_2029070_0_0_1"/>
<evidence type="ECO:0000256" key="1">
    <source>
        <dbReference type="SAM" id="Phobius"/>
    </source>
</evidence>
<keyword evidence="3" id="KW-1185">Reference proteome</keyword>
<evidence type="ECO:0000313" key="2">
    <source>
        <dbReference type="EMBL" id="EDV99625.1"/>
    </source>
</evidence>
<evidence type="ECO:0000313" key="3">
    <source>
        <dbReference type="Proteomes" id="UP000001070"/>
    </source>
</evidence>
<dbReference type="Proteomes" id="UP000001070">
    <property type="component" value="Unassembled WGS sequence"/>
</dbReference>
<keyword evidence="1" id="KW-0812">Transmembrane</keyword>
<reference evidence="2 3" key="1">
    <citation type="journal article" date="2007" name="Nature">
        <title>Evolution of genes and genomes on the Drosophila phylogeny.</title>
        <authorList>
            <consortium name="Drosophila 12 Genomes Consortium"/>
            <person name="Clark A.G."/>
            <person name="Eisen M.B."/>
            <person name="Smith D.R."/>
            <person name="Bergman C.M."/>
            <person name="Oliver B."/>
            <person name="Markow T.A."/>
            <person name="Kaufman T.C."/>
            <person name="Kellis M."/>
            <person name="Gelbart W."/>
            <person name="Iyer V.N."/>
            <person name="Pollard D.A."/>
            <person name="Sackton T.B."/>
            <person name="Larracuente A.M."/>
            <person name="Singh N.D."/>
            <person name="Abad J.P."/>
            <person name="Abt D.N."/>
            <person name="Adryan B."/>
            <person name="Aguade M."/>
            <person name="Akashi H."/>
            <person name="Anderson W.W."/>
            <person name="Aquadro C.F."/>
            <person name="Ardell D.H."/>
            <person name="Arguello R."/>
            <person name="Artieri C.G."/>
            <person name="Barbash D.A."/>
            <person name="Barker D."/>
            <person name="Barsanti P."/>
            <person name="Batterham P."/>
            <person name="Batzoglou S."/>
            <person name="Begun D."/>
            <person name="Bhutkar A."/>
            <person name="Blanco E."/>
            <person name="Bosak S.A."/>
            <person name="Bradley R.K."/>
            <person name="Brand A.D."/>
            <person name="Brent M.R."/>
            <person name="Brooks A.N."/>
            <person name="Brown R.H."/>
            <person name="Butlin R.K."/>
            <person name="Caggese C."/>
            <person name="Calvi B.R."/>
            <person name="Bernardo de Carvalho A."/>
            <person name="Caspi A."/>
            <person name="Castrezana S."/>
            <person name="Celniker S.E."/>
            <person name="Chang J.L."/>
            <person name="Chapple C."/>
            <person name="Chatterji S."/>
            <person name="Chinwalla A."/>
            <person name="Civetta A."/>
            <person name="Clifton S.W."/>
            <person name="Comeron J.M."/>
            <person name="Costello J.C."/>
            <person name="Coyne J.A."/>
            <person name="Daub J."/>
            <person name="David R.G."/>
            <person name="Delcher A.L."/>
            <person name="Delehaunty K."/>
            <person name="Do C.B."/>
            <person name="Ebling H."/>
            <person name="Edwards K."/>
            <person name="Eickbush T."/>
            <person name="Evans J.D."/>
            <person name="Filipski A."/>
            <person name="Findeiss S."/>
            <person name="Freyhult E."/>
            <person name="Fulton L."/>
            <person name="Fulton R."/>
            <person name="Garcia A.C."/>
            <person name="Gardiner A."/>
            <person name="Garfield D.A."/>
            <person name="Garvin B.E."/>
            <person name="Gibson G."/>
            <person name="Gilbert D."/>
            <person name="Gnerre S."/>
            <person name="Godfrey J."/>
            <person name="Good R."/>
            <person name="Gotea V."/>
            <person name="Gravely B."/>
            <person name="Greenberg A.J."/>
            <person name="Griffiths-Jones S."/>
            <person name="Gross S."/>
            <person name="Guigo R."/>
            <person name="Gustafson E.A."/>
            <person name="Haerty W."/>
            <person name="Hahn M.W."/>
            <person name="Halligan D.L."/>
            <person name="Halpern A.L."/>
            <person name="Halter G.M."/>
            <person name="Han M.V."/>
            <person name="Heger A."/>
            <person name="Hillier L."/>
            <person name="Hinrichs A.S."/>
            <person name="Holmes I."/>
            <person name="Hoskins R.A."/>
            <person name="Hubisz M.J."/>
            <person name="Hultmark D."/>
            <person name="Huntley M.A."/>
            <person name="Jaffe D.B."/>
            <person name="Jagadeeshan S."/>
            <person name="Jeck W.R."/>
            <person name="Johnson J."/>
            <person name="Jones C.D."/>
            <person name="Jordan W.C."/>
            <person name="Karpen G.H."/>
            <person name="Kataoka E."/>
            <person name="Keightley P.D."/>
            <person name="Kheradpour P."/>
            <person name="Kirkness E.F."/>
            <person name="Koerich L.B."/>
            <person name="Kristiansen K."/>
            <person name="Kudrna D."/>
            <person name="Kulathinal R.J."/>
            <person name="Kumar S."/>
            <person name="Kwok R."/>
            <person name="Lander E."/>
            <person name="Langley C.H."/>
            <person name="Lapoint R."/>
            <person name="Lazzaro B.P."/>
            <person name="Lee S.J."/>
            <person name="Levesque L."/>
            <person name="Li R."/>
            <person name="Lin C.F."/>
            <person name="Lin M.F."/>
            <person name="Lindblad-Toh K."/>
            <person name="Llopart A."/>
            <person name="Long M."/>
            <person name="Low L."/>
            <person name="Lozovsky E."/>
            <person name="Lu J."/>
            <person name="Luo M."/>
            <person name="Machado C.A."/>
            <person name="Makalowski W."/>
            <person name="Marzo M."/>
            <person name="Matsuda M."/>
            <person name="Matzkin L."/>
            <person name="McAllister B."/>
            <person name="McBride C.S."/>
            <person name="McKernan B."/>
            <person name="McKernan K."/>
            <person name="Mendez-Lago M."/>
            <person name="Minx P."/>
            <person name="Mollenhauer M.U."/>
            <person name="Montooth K."/>
            <person name="Mount S.M."/>
            <person name="Mu X."/>
            <person name="Myers E."/>
            <person name="Negre B."/>
            <person name="Newfeld S."/>
            <person name="Nielsen R."/>
            <person name="Noor M.A."/>
            <person name="O'Grady P."/>
            <person name="Pachter L."/>
            <person name="Papaceit M."/>
            <person name="Parisi M.J."/>
            <person name="Parisi M."/>
            <person name="Parts L."/>
            <person name="Pedersen J.S."/>
            <person name="Pesole G."/>
            <person name="Phillippy A.M."/>
            <person name="Ponting C.P."/>
            <person name="Pop M."/>
            <person name="Porcelli D."/>
            <person name="Powell J.R."/>
            <person name="Prohaska S."/>
            <person name="Pruitt K."/>
            <person name="Puig M."/>
            <person name="Quesneville H."/>
            <person name="Ram K.R."/>
            <person name="Rand D."/>
            <person name="Rasmussen M.D."/>
            <person name="Reed L.K."/>
            <person name="Reenan R."/>
            <person name="Reily A."/>
            <person name="Remington K.A."/>
            <person name="Rieger T.T."/>
            <person name="Ritchie M.G."/>
            <person name="Robin C."/>
            <person name="Rogers Y.H."/>
            <person name="Rohde C."/>
            <person name="Rozas J."/>
            <person name="Rubenfield M.J."/>
            <person name="Ruiz A."/>
            <person name="Russo S."/>
            <person name="Salzberg S.L."/>
            <person name="Sanchez-Gracia A."/>
            <person name="Saranga D.J."/>
            <person name="Sato H."/>
            <person name="Schaeffer S.W."/>
            <person name="Schatz M.C."/>
            <person name="Schlenke T."/>
            <person name="Schwartz R."/>
            <person name="Segarra C."/>
            <person name="Singh R.S."/>
            <person name="Sirot L."/>
            <person name="Sirota M."/>
            <person name="Sisneros N.B."/>
            <person name="Smith C.D."/>
            <person name="Smith T.F."/>
            <person name="Spieth J."/>
            <person name="Stage D.E."/>
            <person name="Stark A."/>
            <person name="Stephan W."/>
            <person name="Strausberg R.L."/>
            <person name="Strempel S."/>
            <person name="Sturgill D."/>
            <person name="Sutton G."/>
            <person name="Sutton G.G."/>
            <person name="Tao W."/>
            <person name="Teichmann S."/>
            <person name="Tobari Y.N."/>
            <person name="Tomimura Y."/>
            <person name="Tsolas J.M."/>
            <person name="Valente V.L."/>
            <person name="Venter E."/>
            <person name="Venter J.C."/>
            <person name="Vicario S."/>
            <person name="Vieira F.G."/>
            <person name="Vilella A.J."/>
            <person name="Villasante A."/>
            <person name="Walenz B."/>
            <person name="Wang J."/>
            <person name="Wasserman M."/>
            <person name="Watts T."/>
            <person name="Wilson D."/>
            <person name="Wilson R.K."/>
            <person name="Wing R.A."/>
            <person name="Wolfner M.F."/>
            <person name="Wong A."/>
            <person name="Wong G.K."/>
            <person name="Wu C.I."/>
            <person name="Wu G."/>
            <person name="Yamamoto D."/>
            <person name="Yang H.P."/>
            <person name="Yang S.P."/>
            <person name="Yorke J.A."/>
            <person name="Yoshida K."/>
            <person name="Zdobnov E."/>
            <person name="Zhang P."/>
            <person name="Zhang Y."/>
            <person name="Zimin A.V."/>
            <person name="Baldwin J."/>
            <person name="Abdouelleil A."/>
            <person name="Abdulkadir J."/>
            <person name="Abebe A."/>
            <person name="Abera B."/>
            <person name="Abreu J."/>
            <person name="Acer S.C."/>
            <person name="Aftuck L."/>
            <person name="Alexander A."/>
            <person name="An P."/>
            <person name="Anderson E."/>
            <person name="Anderson S."/>
            <person name="Arachi H."/>
            <person name="Azer M."/>
            <person name="Bachantsang P."/>
            <person name="Barry A."/>
            <person name="Bayul T."/>
            <person name="Berlin A."/>
            <person name="Bessette D."/>
            <person name="Bloom T."/>
            <person name="Blye J."/>
            <person name="Boguslavskiy L."/>
            <person name="Bonnet C."/>
            <person name="Boukhgalter B."/>
            <person name="Bourzgui I."/>
            <person name="Brown A."/>
            <person name="Cahill P."/>
            <person name="Channer S."/>
            <person name="Cheshatsang Y."/>
            <person name="Chuda L."/>
            <person name="Citroen M."/>
            <person name="Collymore A."/>
            <person name="Cooke P."/>
            <person name="Costello M."/>
            <person name="D'Aco K."/>
            <person name="Daza R."/>
            <person name="De Haan G."/>
            <person name="DeGray S."/>
            <person name="DeMaso C."/>
            <person name="Dhargay N."/>
            <person name="Dooley K."/>
            <person name="Dooley E."/>
            <person name="Doricent M."/>
            <person name="Dorje P."/>
            <person name="Dorjee K."/>
            <person name="Dupes A."/>
            <person name="Elong R."/>
            <person name="Falk J."/>
            <person name="Farina A."/>
            <person name="Faro S."/>
            <person name="Ferguson D."/>
            <person name="Fisher S."/>
            <person name="Foley C.D."/>
            <person name="Franke A."/>
            <person name="Friedrich D."/>
            <person name="Gadbois L."/>
            <person name="Gearin G."/>
            <person name="Gearin C.R."/>
            <person name="Giannoukos G."/>
            <person name="Goode T."/>
            <person name="Graham J."/>
            <person name="Grandbois E."/>
            <person name="Grewal S."/>
            <person name="Gyaltsen K."/>
            <person name="Hafez N."/>
            <person name="Hagos B."/>
            <person name="Hall J."/>
            <person name="Henson C."/>
            <person name="Hollinger A."/>
            <person name="Honan T."/>
            <person name="Huard M.D."/>
            <person name="Hughes L."/>
            <person name="Hurhula B."/>
            <person name="Husby M.E."/>
            <person name="Kamat A."/>
            <person name="Kanga B."/>
            <person name="Kashin S."/>
            <person name="Khazanovich D."/>
            <person name="Kisner P."/>
            <person name="Lance K."/>
            <person name="Lara M."/>
            <person name="Lee W."/>
            <person name="Lennon N."/>
            <person name="Letendre F."/>
            <person name="LeVine R."/>
            <person name="Lipovsky A."/>
            <person name="Liu X."/>
            <person name="Liu J."/>
            <person name="Liu S."/>
            <person name="Lokyitsang T."/>
            <person name="Lokyitsang Y."/>
            <person name="Lubonja R."/>
            <person name="Lui A."/>
            <person name="MacDonald P."/>
            <person name="Magnisalis V."/>
            <person name="Maru K."/>
            <person name="Matthews C."/>
            <person name="McCusker W."/>
            <person name="McDonough S."/>
            <person name="Mehta T."/>
            <person name="Meldrim J."/>
            <person name="Meneus L."/>
            <person name="Mihai O."/>
            <person name="Mihalev A."/>
            <person name="Mihova T."/>
            <person name="Mittelman R."/>
            <person name="Mlenga V."/>
            <person name="Montmayeur A."/>
            <person name="Mulrain L."/>
            <person name="Navidi A."/>
            <person name="Naylor J."/>
            <person name="Negash T."/>
            <person name="Nguyen T."/>
            <person name="Nguyen N."/>
            <person name="Nicol R."/>
            <person name="Norbu C."/>
            <person name="Norbu N."/>
            <person name="Novod N."/>
            <person name="O'Neill B."/>
            <person name="Osman S."/>
            <person name="Markiewicz E."/>
            <person name="Oyono O.L."/>
            <person name="Patti C."/>
            <person name="Phunkhang P."/>
            <person name="Pierre F."/>
            <person name="Priest M."/>
            <person name="Raghuraman S."/>
            <person name="Rege F."/>
            <person name="Reyes R."/>
            <person name="Rise C."/>
            <person name="Rogov P."/>
            <person name="Ross K."/>
            <person name="Ryan E."/>
            <person name="Settipalli S."/>
            <person name="Shea T."/>
            <person name="Sherpa N."/>
            <person name="Shi L."/>
            <person name="Shih D."/>
            <person name="Sparrow T."/>
            <person name="Spaulding J."/>
            <person name="Stalker J."/>
            <person name="Stange-Thomann N."/>
            <person name="Stavropoulos S."/>
            <person name="Stone C."/>
            <person name="Strader C."/>
            <person name="Tesfaye S."/>
            <person name="Thomson T."/>
            <person name="Thoulutsang Y."/>
            <person name="Thoulutsang D."/>
            <person name="Topham K."/>
            <person name="Topping I."/>
            <person name="Tsamla T."/>
            <person name="Vassiliev H."/>
            <person name="Vo A."/>
            <person name="Wangchuk T."/>
            <person name="Wangdi T."/>
            <person name="Weiand M."/>
            <person name="Wilkinson J."/>
            <person name="Wilson A."/>
            <person name="Yadav S."/>
            <person name="Young G."/>
            <person name="Yu Q."/>
            <person name="Zembek L."/>
            <person name="Zhong D."/>
            <person name="Zimmer A."/>
            <person name="Zwirko Z."/>
            <person name="Jaffe D.B."/>
            <person name="Alvarez P."/>
            <person name="Brockman W."/>
            <person name="Butler J."/>
            <person name="Chin C."/>
            <person name="Gnerre S."/>
            <person name="Grabherr M."/>
            <person name="Kleber M."/>
            <person name="Mauceli E."/>
            <person name="MacCallum I."/>
        </authorList>
    </citation>
    <scope>NUCLEOTIDE SEQUENCE [LARGE SCALE GENOMIC DNA]</scope>
    <source>
        <strain evidence="3">Tucson 15287-2541.00</strain>
    </source>
</reference>
<protein>
    <submittedName>
        <fullName evidence="2">GH12316</fullName>
    </submittedName>
</protein>
<keyword evidence="1" id="KW-0472">Membrane</keyword>
<accession>B4JJ73</accession>
<gene>
    <name evidence="2" type="primary">Dgri\GH12316</name>
    <name evidence="2" type="ORF">Dgri_GH12316</name>
</gene>